<sequence>MFAPVMSLLLAAAAATAPAATVVQLRTAMPVRCIALYQGSLKGSHVLVSADTLQTLAGGDADGLPLDARMTRIMARRASDLLAMARDLARDARGCQQLSLTQVGDAGLVLIPLIEAGRVAVWSEVGHGLVPDIRIEQGVCSLEHPVAGFSASIDGEAKAFLVLMTCMV</sequence>
<dbReference type="AlphaFoldDB" id="G7UTJ0"/>
<gene>
    <name evidence="2" type="ordered locus">DSC_01190</name>
</gene>
<keyword evidence="3" id="KW-1185">Reference proteome</keyword>
<feature type="chain" id="PRO_5003504347" description="Secreted protein" evidence="1">
    <location>
        <begin position="20"/>
        <end position="168"/>
    </location>
</feature>
<name>G7UTJ0_PSEUP</name>
<dbReference type="HOGENOM" id="CLU_1585140_0_0_6"/>
<reference evidence="2 3" key="1">
    <citation type="journal article" date="2012" name="J. Bacteriol.">
        <title>Complete Genome Sequence of the BTEX-Degrading Bacterium Pseudoxanthomonas spadix BD-a59.</title>
        <authorList>
            <person name="Lee S.H."/>
            <person name="Jin H.M."/>
            <person name="Lee H.J."/>
            <person name="Kim J.M."/>
            <person name="Jeon C.O."/>
        </authorList>
    </citation>
    <scope>NUCLEOTIDE SEQUENCE [LARGE SCALE GENOMIC DNA]</scope>
    <source>
        <strain evidence="2 3">BD-a59</strain>
    </source>
</reference>
<dbReference type="Proteomes" id="UP000005870">
    <property type="component" value="Chromosome"/>
</dbReference>
<protein>
    <recommendedName>
        <fullName evidence="4">Secreted protein</fullName>
    </recommendedName>
</protein>
<organism evidence="2 3">
    <name type="scientific">Pseudoxanthomonas spadix (strain BD-a59)</name>
    <dbReference type="NCBI Taxonomy" id="1045855"/>
    <lineage>
        <taxon>Bacteria</taxon>
        <taxon>Pseudomonadati</taxon>
        <taxon>Pseudomonadota</taxon>
        <taxon>Gammaproteobacteria</taxon>
        <taxon>Lysobacterales</taxon>
        <taxon>Lysobacteraceae</taxon>
        <taxon>Pseudoxanthomonas</taxon>
    </lineage>
</organism>
<evidence type="ECO:0000256" key="1">
    <source>
        <dbReference type="SAM" id="SignalP"/>
    </source>
</evidence>
<keyword evidence="1" id="KW-0732">Signal</keyword>
<feature type="signal peptide" evidence="1">
    <location>
        <begin position="1"/>
        <end position="19"/>
    </location>
</feature>
<dbReference type="KEGG" id="psd:DSC_01190"/>
<dbReference type="RefSeq" id="WP_014159069.1">
    <property type="nucleotide sequence ID" value="NC_016147.2"/>
</dbReference>
<evidence type="ECO:0000313" key="3">
    <source>
        <dbReference type="Proteomes" id="UP000005870"/>
    </source>
</evidence>
<proteinExistence type="predicted"/>
<dbReference type="EMBL" id="CP003093">
    <property type="protein sequence ID" value="AER54891.1"/>
    <property type="molecule type" value="Genomic_DNA"/>
</dbReference>
<dbReference type="OrthoDB" id="5988104at2"/>
<dbReference type="STRING" id="1045855.DSC_01190"/>
<evidence type="ECO:0008006" key="4">
    <source>
        <dbReference type="Google" id="ProtNLM"/>
    </source>
</evidence>
<evidence type="ECO:0000313" key="2">
    <source>
        <dbReference type="EMBL" id="AER54891.1"/>
    </source>
</evidence>
<accession>G7UTJ0</accession>